<evidence type="ECO:0000256" key="1">
    <source>
        <dbReference type="SAM" id="MobiDB-lite"/>
    </source>
</evidence>
<proteinExistence type="predicted"/>
<sequence>MNRLPLKSHNYIPVDSSKSKRTPNYHSFAKKSNKHSLGQSSWNFENVELFGSSDAENNLLGSKLRHWMLQSNPNCCSSYSECTGIFKDENQPICNSHCKSTGNDSVSSNNISAWSGNSQVPSIEQSLQAERLRLETYKNQIGVYSK</sequence>
<feature type="compositionally biased region" description="Basic residues" evidence="1">
    <location>
        <begin position="19"/>
        <end position="32"/>
    </location>
</feature>
<accession>A0A4Y2QVC9</accession>
<feature type="region of interest" description="Disordered" evidence="1">
    <location>
        <begin position="1"/>
        <end position="32"/>
    </location>
</feature>
<evidence type="ECO:0000313" key="4">
    <source>
        <dbReference type="Proteomes" id="UP000499080"/>
    </source>
</evidence>
<dbReference type="EMBL" id="BGPR01014935">
    <property type="protein sequence ID" value="GBN67327.1"/>
    <property type="molecule type" value="Genomic_DNA"/>
</dbReference>
<evidence type="ECO:0000313" key="2">
    <source>
        <dbReference type="EMBL" id="GBN67327.1"/>
    </source>
</evidence>
<gene>
    <name evidence="3" type="ORF">AVEN_160991_1</name>
    <name evidence="2" type="ORF">AVEN_250196_1</name>
</gene>
<comment type="caution">
    <text evidence="2">The sequence shown here is derived from an EMBL/GenBank/DDBJ whole genome shotgun (WGS) entry which is preliminary data.</text>
</comment>
<protein>
    <submittedName>
        <fullName evidence="2">Uncharacterized protein</fullName>
    </submittedName>
</protein>
<keyword evidence="4" id="KW-1185">Reference proteome</keyword>
<reference evidence="2 4" key="1">
    <citation type="journal article" date="2019" name="Sci. Rep.">
        <title>Orb-weaving spider Araneus ventricosus genome elucidates the spidroin gene catalogue.</title>
        <authorList>
            <person name="Kono N."/>
            <person name="Nakamura H."/>
            <person name="Ohtoshi R."/>
            <person name="Moran D.A.P."/>
            <person name="Shinohara A."/>
            <person name="Yoshida Y."/>
            <person name="Fujiwara M."/>
            <person name="Mori M."/>
            <person name="Tomita M."/>
            <person name="Arakawa K."/>
        </authorList>
    </citation>
    <scope>NUCLEOTIDE SEQUENCE [LARGE SCALE GENOMIC DNA]</scope>
</reference>
<name>A0A4Y2QVC9_ARAVE</name>
<evidence type="ECO:0000313" key="3">
    <source>
        <dbReference type="EMBL" id="GBN67338.1"/>
    </source>
</evidence>
<dbReference type="Proteomes" id="UP000499080">
    <property type="component" value="Unassembled WGS sequence"/>
</dbReference>
<organism evidence="2 4">
    <name type="scientific">Araneus ventricosus</name>
    <name type="common">Orbweaver spider</name>
    <name type="synonym">Epeira ventricosa</name>
    <dbReference type="NCBI Taxonomy" id="182803"/>
    <lineage>
        <taxon>Eukaryota</taxon>
        <taxon>Metazoa</taxon>
        <taxon>Ecdysozoa</taxon>
        <taxon>Arthropoda</taxon>
        <taxon>Chelicerata</taxon>
        <taxon>Arachnida</taxon>
        <taxon>Araneae</taxon>
        <taxon>Araneomorphae</taxon>
        <taxon>Entelegynae</taxon>
        <taxon>Araneoidea</taxon>
        <taxon>Araneidae</taxon>
        <taxon>Araneus</taxon>
    </lineage>
</organism>
<dbReference type="AlphaFoldDB" id="A0A4Y2QVC9"/>
<dbReference type="EMBL" id="BGPR01014936">
    <property type="protein sequence ID" value="GBN67338.1"/>
    <property type="molecule type" value="Genomic_DNA"/>
</dbReference>